<dbReference type="InterPro" id="IPR058163">
    <property type="entry name" value="LysR-type_TF_proteobact-type"/>
</dbReference>
<comment type="similarity">
    <text evidence="1">Belongs to the LysR transcriptional regulatory family.</text>
</comment>
<dbReference type="InterPro" id="IPR036388">
    <property type="entry name" value="WH-like_DNA-bd_sf"/>
</dbReference>
<dbReference type="AlphaFoldDB" id="A0A4Q8LCK9"/>
<reference evidence="6 7" key="1">
    <citation type="submission" date="2019-02" db="EMBL/GenBank/DDBJ databases">
        <title>WGS of Pseudoxanthomonas species novum from clinical isolates.</title>
        <authorList>
            <person name="Bernier A.-M."/>
            <person name="Bernard K."/>
            <person name="Vachon A."/>
        </authorList>
    </citation>
    <scope>NUCLEOTIDE SEQUENCE [LARGE SCALE GENOMIC DNA]</scope>
    <source>
        <strain evidence="6 7">NML171202</strain>
    </source>
</reference>
<dbReference type="Pfam" id="PF03466">
    <property type="entry name" value="LysR_substrate"/>
    <property type="match status" value="1"/>
</dbReference>
<dbReference type="Pfam" id="PF00126">
    <property type="entry name" value="HTH_1"/>
    <property type="match status" value="1"/>
</dbReference>
<dbReference type="PROSITE" id="PS50931">
    <property type="entry name" value="HTH_LYSR"/>
    <property type="match status" value="1"/>
</dbReference>
<dbReference type="RefSeq" id="WP_130520395.1">
    <property type="nucleotide sequence ID" value="NZ_SHMA01000006.1"/>
</dbReference>
<dbReference type="SUPFAM" id="SSF53850">
    <property type="entry name" value="Periplasmic binding protein-like II"/>
    <property type="match status" value="1"/>
</dbReference>
<dbReference type="GO" id="GO:0043565">
    <property type="term" value="F:sequence-specific DNA binding"/>
    <property type="evidence" value="ECO:0007669"/>
    <property type="project" value="TreeGrafter"/>
</dbReference>
<evidence type="ECO:0000259" key="5">
    <source>
        <dbReference type="PROSITE" id="PS50931"/>
    </source>
</evidence>
<dbReference type="InterPro" id="IPR005119">
    <property type="entry name" value="LysR_subst-bd"/>
</dbReference>
<dbReference type="FunFam" id="1.10.10.10:FF:000001">
    <property type="entry name" value="LysR family transcriptional regulator"/>
    <property type="match status" value="1"/>
</dbReference>
<organism evidence="6 7">
    <name type="scientific">Pseudoxanthomonas winnipegensis</name>
    <dbReference type="NCBI Taxonomy" id="2480810"/>
    <lineage>
        <taxon>Bacteria</taxon>
        <taxon>Pseudomonadati</taxon>
        <taxon>Pseudomonadota</taxon>
        <taxon>Gammaproteobacteria</taxon>
        <taxon>Lysobacterales</taxon>
        <taxon>Lysobacteraceae</taxon>
        <taxon>Pseudoxanthomonas</taxon>
    </lineage>
</organism>
<evidence type="ECO:0000256" key="3">
    <source>
        <dbReference type="ARBA" id="ARBA00023125"/>
    </source>
</evidence>
<dbReference type="PANTHER" id="PTHR30537:SF5">
    <property type="entry name" value="HTH-TYPE TRANSCRIPTIONAL ACTIVATOR TTDR-RELATED"/>
    <property type="match status" value="1"/>
</dbReference>
<dbReference type="PANTHER" id="PTHR30537">
    <property type="entry name" value="HTH-TYPE TRANSCRIPTIONAL REGULATOR"/>
    <property type="match status" value="1"/>
</dbReference>
<dbReference type="GO" id="GO:0003700">
    <property type="term" value="F:DNA-binding transcription factor activity"/>
    <property type="evidence" value="ECO:0007669"/>
    <property type="project" value="InterPro"/>
</dbReference>
<dbReference type="CDD" id="cd08422">
    <property type="entry name" value="PBP2_CrgA_like"/>
    <property type="match status" value="1"/>
</dbReference>
<proteinExistence type="inferred from homology"/>
<evidence type="ECO:0000313" key="6">
    <source>
        <dbReference type="EMBL" id="TAA26376.1"/>
    </source>
</evidence>
<evidence type="ECO:0000256" key="2">
    <source>
        <dbReference type="ARBA" id="ARBA00023015"/>
    </source>
</evidence>
<feature type="domain" description="HTH lysR-type" evidence="5">
    <location>
        <begin position="8"/>
        <end position="65"/>
    </location>
</feature>
<keyword evidence="4" id="KW-0804">Transcription</keyword>
<dbReference type="Proteomes" id="UP000291286">
    <property type="component" value="Unassembled WGS sequence"/>
</dbReference>
<comment type="caution">
    <text evidence="6">The sequence shown here is derived from an EMBL/GenBank/DDBJ whole genome shotgun (WGS) entry which is preliminary data.</text>
</comment>
<accession>A0A4Q8LCK9</accession>
<dbReference type="SUPFAM" id="SSF46785">
    <property type="entry name" value="Winged helix' DNA-binding domain"/>
    <property type="match status" value="1"/>
</dbReference>
<dbReference type="InterPro" id="IPR000847">
    <property type="entry name" value="LysR_HTH_N"/>
</dbReference>
<dbReference type="Gene3D" id="3.40.190.290">
    <property type="match status" value="1"/>
</dbReference>
<evidence type="ECO:0000313" key="7">
    <source>
        <dbReference type="Proteomes" id="UP000291286"/>
    </source>
</evidence>
<keyword evidence="2" id="KW-0805">Transcription regulation</keyword>
<name>A0A4Q8LCK9_9GAMM</name>
<gene>
    <name evidence="6" type="ORF">EA661_15695</name>
</gene>
<dbReference type="PRINTS" id="PR00039">
    <property type="entry name" value="HTHLYSR"/>
</dbReference>
<evidence type="ECO:0000256" key="1">
    <source>
        <dbReference type="ARBA" id="ARBA00009437"/>
    </source>
</evidence>
<evidence type="ECO:0000256" key="4">
    <source>
        <dbReference type="ARBA" id="ARBA00023163"/>
    </source>
</evidence>
<keyword evidence="3" id="KW-0238">DNA-binding</keyword>
<dbReference type="EMBL" id="SHMB01000007">
    <property type="protein sequence ID" value="TAA26376.1"/>
    <property type="molecule type" value="Genomic_DNA"/>
</dbReference>
<dbReference type="Gene3D" id="1.10.10.10">
    <property type="entry name" value="Winged helix-like DNA-binding domain superfamily/Winged helix DNA-binding domain"/>
    <property type="match status" value="1"/>
</dbReference>
<dbReference type="InterPro" id="IPR036390">
    <property type="entry name" value="WH_DNA-bd_sf"/>
</dbReference>
<dbReference type="GO" id="GO:0006351">
    <property type="term" value="P:DNA-templated transcription"/>
    <property type="evidence" value="ECO:0007669"/>
    <property type="project" value="TreeGrafter"/>
</dbReference>
<protein>
    <submittedName>
        <fullName evidence="6">LysR family transcriptional regulator</fullName>
    </submittedName>
</protein>
<sequence length="308" mass="33295">MRTNEALDSLSDMAVFARVVAAGSFSAAARGLGLTPSAVSRQVARLERALRVRLLERSTRQLRLTEAGRAAHARCQQLESAAREVFSLAGDADGAPRGLVRMSAPKAYGRLRIHPLVPAFLAAHPQVDLQLVVTDRTVDLFAEDIDLAVRITDTPPPGLAGRPLETVEHLVCASPAYLARRGLPEHPRELAQHDCIVLGEDERDRHWRFERAGGGEAASASVAVRGRYQANHSEMRREAALADLGIASLPGFTARPALEAGTLVPVLTGWRHITAYSGTAWLLYPPNRFLPARARAWIDHLAAGLAAS</sequence>